<reference evidence="3 4" key="1">
    <citation type="journal article" date="2023" name="Commun. Biol.">
        <title>Genome analysis of Parmales, the sister group of diatoms, reveals the evolutionary specialization of diatoms from phago-mixotrophs to photoautotrophs.</title>
        <authorList>
            <person name="Ban H."/>
            <person name="Sato S."/>
            <person name="Yoshikawa S."/>
            <person name="Yamada K."/>
            <person name="Nakamura Y."/>
            <person name="Ichinomiya M."/>
            <person name="Sato N."/>
            <person name="Blanc-Mathieu R."/>
            <person name="Endo H."/>
            <person name="Kuwata A."/>
            <person name="Ogata H."/>
        </authorList>
    </citation>
    <scope>NUCLEOTIDE SEQUENCE [LARGE SCALE GENOMIC DNA]</scope>
</reference>
<feature type="non-terminal residue" evidence="3">
    <location>
        <position position="1"/>
    </location>
</feature>
<feature type="compositionally biased region" description="Low complexity" evidence="2">
    <location>
        <begin position="17"/>
        <end position="44"/>
    </location>
</feature>
<keyword evidence="1" id="KW-0175">Coiled coil</keyword>
<evidence type="ECO:0000313" key="4">
    <source>
        <dbReference type="Proteomes" id="UP001165060"/>
    </source>
</evidence>
<keyword evidence="4" id="KW-1185">Reference proteome</keyword>
<feature type="region of interest" description="Disordered" evidence="2">
    <location>
        <begin position="1"/>
        <end position="51"/>
    </location>
</feature>
<accession>A0ABQ6N876</accession>
<feature type="region of interest" description="Disordered" evidence="2">
    <location>
        <begin position="776"/>
        <end position="831"/>
    </location>
</feature>
<feature type="compositionally biased region" description="Polar residues" evidence="2">
    <location>
        <begin position="1"/>
        <end position="16"/>
    </location>
</feature>
<organism evidence="3 4">
    <name type="scientific">Tetraparma gracilis</name>
    <dbReference type="NCBI Taxonomy" id="2962635"/>
    <lineage>
        <taxon>Eukaryota</taxon>
        <taxon>Sar</taxon>
        <taxon>Stramenopiles</taxon>
        <taxon>Ochrophyta</taxon>
        <taxon>Bolidophyceae</taxon>
        <taxon>Parmales</taxon>
        <taxon>Triparmaceae</taxon>
        <taxon>Tetraparma</taxon>
    </lineage>
</organism>
<name>A0ABQ6N876_9STRA</name>
<sequence>MQHQQQGMDPNMSPQRGGNANAQPVAAGAAGHYGGATPTFTSNPNNPPRPERAPYVTNVIKASNSKLLNQRRFFEGAFSHGSMMENNSDWAIPRRVGGKKRAWKMGSEEDEEDRGPRLPAGVELNVAYSDRFKQLHYTCGERQRSLYEVMPEIKVTEEGQEVGLAEQLSRIFASEVTGALFDENDFLRVHPSGNTPTASKKSTANCTFFIPHNHPFIMLLKEELMRLANVHNVEIAEEDLVIAIEKALASSQIMGSRTDSHKDVDSKRNLSTTRMLAVFQYWLEEEPARRRGSILNLEGYEGIAAPKTACYFDRFGTDECHFYHSRDEVENALVVAIINVSDAVAHLLPEAFVNVLLEFKDQPGVQKPRLVQQLNDISALRRVFLTDFLETEKRLREKSARTQQFKQHEIDDEIDVVTHEQSAKRFDATGFLKGTEKELEEMGERSEGILMLKIAAMKKQLMQRIPGAFGKKVKRLSVTEGWSSRMSRVLMKGVYMSSLFWTIIYPQHRPAALEIVKSLVEEHGEDIYGNVRRCAVEEARTTVQRRDFSVARTIMNGMAGSNNHIRYIEKQLVFLGGAPEGEGETLLESDEVAELKRNLEQAKAKNEVRMASGKIQSKINFALGTVESLKRTANKRSELRKELLRLLPLEEVGVRTKEEENETSLRRADSFAATRKLTIELMLGKGKIKKMTVDKVEVENSMKADLLERMVNYQSTGYRMKSIDYVVVAGGGIHAHGGKYAGASSSNQGTFTPLGGAEESQVISLKHLSKVTGVAKVRGPRPGQGGKGFHEEEHAIEKQRLQDARREQVLAAREARSKRGKFTNVPSGTFQ</sequence>
<evidence type="ECO:0000256" key="2">
    <source>
        <dbReference type="SAM" id="MobiDB-lite"/>
    </source>
</evidence>
<feature type="compositionally biased region" description="Basic and acidic residues" evidence="2">
    <location>
        <begin position="788"/>
        <end position="817"/>
    </location>
</feature>
<dbReference type="EMBL" id="BRYB01002340">
    <property type="protein sequence ID" value="GMI43351.1"/>
    <property type="molecule type" value="Genomic_DNA"/>
</dbReference>
<evidence type="ECO:0000256" key="1">
    <source>
        <dbReference type="SAM" id="Coils"/>
    </source>
</evidence>
<comment type="caution">
    <text evidence="3">The sequence shown here is derived from an EMBL/GenBank/DDBJ whole genome shotgun (WGS) entry which is preliminary data.</text>
</comment>
<dbReference type="Proteomes" id="UP001165060">
    <property type="component" value="Unassembled WGS sequence"/>
</dbReference>
<proteinExistence type="predicted"/>
<evidence type="ECO:0000313" key="3">
    <source>
        <dbReference type="EMBL" id="GMI43351.1"/>
    </source>
</evidence>
<gene>
    <name evidence="3" type="ORF">TeGR_g9609</name>
</gene>
<feature type="coiled-coil region" evidence="1">
    <location>
        <begin position="585"/>
        <end position="612"/>
    </location>
</feature>
<protein>
    <submittedName>
        <fullName evidence="3">Uncharacterized protein</fullName>
    </submittedName>
</protein>